<gene>
    <name evidence="2" type="ORF">F6J85_12815</name>
</gene>
<dbReference type="InterPro" id="IPR011037">
    <property type="entry name" value="Pyrv_Knase-like_insert_dom_sf"/>
</dbReference>
<dbReference type="PROSITE" id="PS51340">
    <property type="entry name" value="MOSC"/>
    <property type="match status" value="1"/>
</dbReference>
<dbReference type="AlphaFoldDB" id="A0A5J6L6A3"/>
<dbReference type="GO" id="GO:0030151">
    <property type="term" value="F:molybdenum ion binding"/>
    <property type="evidence" value="ECO:0007669"/>
    <property type="project" value="InterPro"/>
</dbReference>
<dbReference type="RefSeq" id="WP_150925511.1">
    <property type="nucleotide sequence ID" value="NZ_CP044232.1"/>
</dbReference>
<name>A0A5J6L6A3_9MICO</name>
<dbReference type="KEGG" id="mlz:F6J85_12815"/>
<dbReference type="EMBL" id="CP044232">
    <property type="protein sequence ID" value="QEW03882.1"/>
    <property type="molecule type" value="Genomic_DNA"/>
</dbReference>
<dbReference type="Proteomes" id="UP000325516">
    <property type="component" value="Chromosome"/>
</dbReference>
<dbReference type="SUPFAM" id="SSF50800">
    <property type="entry name" value="PK beta-barrel domain-like"/>
    <property type="match status" value="2"/>
</dbReference>
<evidence type="ECO:0000259" key="1">
    <source>
        <dbReference type="PROSITE" id="PS51340"/>
    </source>
</evidence>
<proteinExistence type="predicted"/>
<dbReference type="GO" id="GO:0003824">
    <property type="term" value="F:catalytic activity"/>
    <property type="evidence" value="ECO:0007669"/>
    <property type="project" value="InterPro"/>
</dbReference>
<accession>A0A5J6L6A3</accession>
<keyword evidence="3" id="KW-1185">Reference proteome</keyword>
<reference evidence="3" key="1">
    <citation type="submission" date="2019-09" db="EMBL/GenBank/DDBJ databases">
        <title>Mumia zhuanghuii sp. nov. isolated from the intestinal contents of plateau pika (Ochotona curzoniae) in the Qinghai-Tibet plateau of China.</title>
        <authorList>
            <person name="Tian Z."/>
        </authorList>
    </citation>
    <scope>NUCLEOTIDE SEQUENCE [LARGE SCALE GENOMIC DNA]</scope>
    <source>
        <strain evidence="3">L-031</strain>
    </source>
</reference>
<dbReference type="GO" id="GO:0030170">
    <property type="term" value="F:pyridoxal phosphate binding"/>
    <property type="evidence" value="ECO:0007669"/>
    <property type="project" value="InterPro"/>
</dbReference>
<dbReference type="Pfam" id="PF03473">
    <property type="entry name" value="MOSC"/>
    <property type="match status" value="1"/>
</dbReference>
<sequence>MPAVTALYRYPVKGFTPERRDELIVQADGRVAGDRVLAFRFAAASEPEMRDGREYWPKDRGLSLMEFPSLARLRLEYDHVELRVRLSAGERVVADAGLDAAGRRELEEAVTSFLAETPDARRLAGDGILPLRLVGDGMISRFQDRPRGLVSLHGTASVAAVDAAVPAPVDDRRFRSNIVIDGTAPWEELDWAGHVRIGEVGFEVQRPIGRCAAIMANPDTGERDARLLRILTTDFDQAEPTLGILLLPLDGGGAVRVGDAITFDSTR</sequence>
<protein>
    <submittedName>
        <fullName evidence="2">MOSC domain-containing protein</fullName>
    </submittedName>
</protein>
<organism evidence="2 3">
    <name type="scientific">Microbacterium lushaniae</name>
    <dbReference type="NCBI Taxonomy" id="2614639"/>
    <lineage>
        <taxon>Bacteria</taxon>
        <taxon>Bacillati</taxon>
        <taxon>Actinomycetota</taxon>
        <taxon>Actinomycetes</taxon>
        <taxon>Micrococcales</taxon>
        <taxon>Microbacteriaceae</taxon>
        <taxon>Microbacterium</taxon>
    </lineage>
</organism>
<dbReference type="InterPro" id="IPR005302">
    <property type="entry name" value="MoCF_Sase_C"/>
</dbReference>
<evidence type="ECO:0000313" key="2">
    <source>
        <dbReference type="EMBL" id="QEW03882.1"/>
    </source>
</evidence>
<evidence type="ECO:0000313" key="3">
    <source>
        <dbReference type="Proteomes" id="UP000325516"/>
    </source>
</evidence>
<feature type="domain" description="MOSC" evidence="1">
    <location>
        <begin position="115"/>
        <end position="264"/>
    </location>
</feature>